<keyword evidence="6" id="KW-1185">Reference proteome</keyword>
<dbReference type="Proteomes" id="UP000621500">
    <property type="component" value="Unassembled WGS sequence"/>
</dbReference>
<dbReference type="Pfam" id="PF00196">
    <property type="entry name" value="GerE"/>
    <property type="match status" value="1"/>
</dbReference>
<reference evidence="5 6" key="1">
    <citation type="submission" date="2021-01" db="EMBL/GenBank/DDBJ databases">
        <title>Whole genome shotgun sequence of Plantactinospora mayteni NBRC 109088.</title>
        <authorList>
            <person name="Komaki H."/>
            <person name="Tamura T."/>
        </authorList>
    </citation>
    <scope>NUCLEOTIDE SEQUENCE [LARGE SCALE GENOMIC DNA]</scope>
    <source>
        <strain evidence="5 6">NBRC 109088</strain>
    </source>
</reference>
<name>A0ABQ4EI94_9ACTN</name>
<dbReference type="CDD" id="cd06170">
    <property type="entry name" value="LuxR_C_like"/>
    <property type="match status" value="1"/>
</dbReference>
<dbReference type="EMBL" id="BONX01000004">
    <property type="protein sequence ID" value="GIG94447.1"/>
    <property type="molecule type" value="Genomic_DNA"/>
</dbReference>
<dbReference type="InterPro" id="IPR000792">
    <property type="entry name" value="Tscrpt_reg_LuxR_C"/>
</dbReference>
<evidence type="ECO:0000256" key="2">
    <source>
        <dbReference type="ARBA" id="ARBA00023125"/>
    </source>
</evidence>
<evidence type="ECO:0000313" key="6">
    <source>
        <dbReference type="Proteomes" id="UP000621500"/>
    </source>
</evidence>
<organism evidence="5 6">
    <name type="scientific">Plantactinospora mayteni</name>
    <dbReference type="NCBI Taxonomy" id="566021"/>
    <lineage>
        <taxon>Bacteria</taxon>
        <taxon>Bacillati</taxon>
        <taxon>Actinomycetota</taxon>
        <taxon>Actinomycetes</taxon>
        <taxon>Micromonosporales</taxon>
        <taxon>Micromonosporaceae</taxon>
        <taxon>Plantactinospora</taxon>
    </lineage>
</organism>
<dbReference type="PROSITE" id="PS50043">
    <property type="entry name" value="HTH_LUXR_2"/>
    <property type="match status" value="1"/>
</dbReference>
<comment type="caution">
    <text evidence="5">The sequence shown here is derived from an EMBL/GenBank/DDBJ whole genome shotgun (WGS) entry which is preliminary data.</text>
</comment>
<keyword evidence="1" id="KW-0805">Transcription regulation</keyword>
<sequence length="204" mass="21478">MITVSVFGACPIYVHGLTVTLGDKGFAVRDVTRSPLSSRWFTDVFLIDLATLQDMTLDDLLAMDAPAAPVTVLVDDTSAESIDGFVRAGVAGVLDHCAPVNIVAEGLRAVAGGKSFIGTSVAADISGRPGPGPQPDEPDALSPRELQVLTQIARGLTHRQGARALGISQHTFDTYIKRIRSKLGVGNKAELTRAAVMRDLGRAS</sequence>
<keyword evidence="2" id="KW-0238">DNA-binding</keyword>
<dbReference type="PANTHER" id="PTHR44688">
    <property type="entry name" value="DNA-BINDING TRANSCRIPTIONAL ACTIVATOR DEVR_DOSR"/>
    <property type="match status" value="1"/>
</dbReference>
<evidence type="ECO:0000256" key="3">
    <source>
        <dbReference type="ARBA" id="ARBA00023163"/>
    </source>
</evidence>
<dbReference type="SMART" id="SM00421">
    <property type="entry name" value="HTH_LUXR"/>
    <property type="match status" value="1"/>
</dbReference>
<dbReference type="SUPFAM" id="SSF46894">
    <property type="entry name" value="C-terminal effector domain of the bipartite response regulators"/>
    <property type="match status" value="1"/>
</dbReference>
<dbReference type="InterPro" id="IPR016032">
    <property type="entry name" value="Sig_transdc_resp-reg_C-effctor"/>
</dbReference>
<dbReference type="PANTHER" id="PTHR44688:SF16">
    <property type="entry name" value="DNA-BINDING TRANSCRIPTIONAL ACTIVATOR DEVR_DOSR"/>
    <property type="match status" value="1"/>
</dbReference>
<dbReference type="PRINTS" id="PR00038">
    <property type="entry name" value="HTHLUXR"/>
</dbReference>
<protein>
    <recommendedName>
        <fullName evidence="4">HTH luxR-type domain-containing protein</fullName>
    </recommendedName>
</protein>
<accession>A0ABQ4EI94</accession>
<dbReference type="Gene3D" id="3.40.50.2300">
    <property type="match status" value="1"/>
</dbReference>
<evidence type="ECO:0000259" key="4">
    <source>
        <dbReference type="PROSITE" id="PS50043"/>
    </source>
</evidence>
<keyword evidence="3" id="KW-0804">Transcription</keyword>
<evidence type="ECO:0000313" key="5">
    <source>
        <dbReference type="EMBL" id="GIG94447.1"/>
    </source>
</evidence>
<proteinExistence type="predicted"/>
<evidence type="ECO:0000256" key="1">
    <source>
        <dbReference type="ARBA" id="ARBA00023015"/>
    </source>
</evidence>
<feature type="domain" description="HTH luxR-type" evidence="4">
    <location>
        <begin position="134"/>
        <end position="199"/>
    </location>
</feature>
<gene>
    <name evidence="5" type="ORF">Pma05_10200</name>
</gene>